<dbReference type="HOGENOM" id="CLU_2369583_0_0_5"/>
<dbReference type="AlphaFoldDB" id="A0A0A8K938"/>
<sequence length="95" mass="10663">MKELPDPYSLATRRNYVLTCRTKVPGLTVSKITANEDKCECRPVLPTENMKQGARIMSICRDAGHPCDFTEVTFETSAGDFTFTWSEDDDALDIP</sequence>
<dbReference type="EMBL" id="AP014648">
    <property type="protein sequence ID" value="BAQ18544.1"/>
    <property type="molecule type" value="Genomic_DNA"/>
</dbReference>
<evidence type="ECO:0000313" key="2">
    <source>
        <dbReference type="Proteomes" id="UP000031643"/>
    </source>
</evidence>
<evidence type="ECO:0000313" key="1">
    <source>
        <dbReference type="EMBL" id="BAQ18544.1"/>
    </source>
</evidence>
<proteinExistence type="predicted"/>
<organism evidence="1 2">
    <name type="scientific">Methyloceanibacter caenitepidi</name>
    <dbReference type="NCBI Taxonomy" id="1384459"/>
    <lineage>
        <taxon>Bacteria</taxon>
        <taxon>Pseudomonadati</taxon>
        <taxon>Pseudomonadota</taxon>
        <taxon>Alphaproteobacteria</taxon>
        <taxon>Hyphomicrobiales</taxon>
        <taxon>Hyphomicrobiaceae</taxon>
        <taxon>Methyloceanibacter</taxon>
    </lineage>
</organism>
<keyword evidence="2" id="KW-1185">Reference proteome</keyword>
<reference evidence="1 2" key="1">
    <citation type="submission" date="2014-09" db="EMBL/GenBank/DDBJ databases">
        <title>Genome sequencing of Methyloceanibacter caenitepidi Gela4.</title>
        <authorList>
            <person name="Takeuchi M."/>
            <person name="Susumu S."/>
            <person name="Kamagata Y."/>
            <person name="Oshima K."/>
            <person name="Hattori M."/>
            <person name="Iwasaki W."/>
        </authorList>
    </citation>
    <scope>NUCLEOTIDE SEQUENCE [LARGE SCALE GENOMIC DNA]</scope>
    <source>
        <strain evidence="1 2">Gela4</strain>
    </source>
</reference>
<gene>
    <name evidence="1" type="ORF">GL4_3112</name>
</gene>
<accession>A0A0A8K938</accession>
<dbReference type="Proteomes" id="UP000031643">
    <property type="component" value="Chromosome"/>
</dbReference>
<protein>
    <submittedName>
        <fullName evidence="1">Uncharacterized protein</fullName>
    </submittedName>
</protein>
<dbReference type="KEGG" id="mcg:GL4_3112"/>
<name>A0A0A8K938_9HYPH</name>